<comment type="caution">
    <text evidence="11">The sequence shown here is derived from an EMBL/GenBank/DDBJ whole genome shotgun (WGS) entry which is preliminary data.</text>
</comment>
<evidence type="ECO:0000256" key="6">
    <source>
        <dbReference type="ARBA" id="ARBA00022840"/>
    </source>
</evidence>
<comment type="subcellular location">
    <subcellularLocation>
        <location evidence="1">Cell membrane</location>
        <topology evidence="1">Peripheral membrane protein</topology>
    </subcellularLocation>
</comment>
<keyword evidence="4" id="KW-0410">Iron transport</keyword>
<dbReference type="RefSeq" id="WP_211329081.1">
    <property type="nucleotide sequence ID" value="NZ_JACHYA010000004.1"/>
</dbReference>
<dbReference type="GO" id="GO:0006826">
    <property type="term" value="P:iron ion transport"/>
    <property type="evidence" value="ECO:0007669"/>
    <property type="project" value="UniProtKB-KW"/>
</dbReference>
<sequence>MVTDQIRGPKTAEMGEGSDAGAVLCEACGPRCAEFGEAALRGEGVSVAYGPKVIIPPLDVAFPKEKITAIIGPNGCGKSTLLKALARTQPMRAGQAFLFDQPMAPMKDTEVARQMAFLPQSPQAPGGLTVEELVSYGRYPHQKGFGRLTDQDKQTVAWALEVTHMEQFSKRPISALSGGQRQRAWIALALAQDTPLILLDEPTTYLDMAHQLEILELLQTLNRQQGKTIVLVIHELNLAARCAHWMVAMKDGTVRAAGTPEAIMNADMMREVFNLESLIAPDPWTGRPELVSYRLQ</sequence>
<dbReference type="Pfam" id="PF00005">
    <property type="entry name" value="ABC_tran"/>
    <property type="match status" value="1"/>
</dbReference>
<dbReference type="PANTHER" id="PTHR42771">
    <property type="entry name" value="IRON(3+)-HYDROXAMATE IMPORT ATP-BINDING PROTEIN FHUC"/>
    <property type="match status" value="1"/>
</dbReference>
<dbReference type="InterPro" id="IPR027417">
    <property type="entry name" value="P-loop_NTPase"/>
</dbReference>
<keyword evidence="7" id="KW-0408">Iron</keyword>
<dbReference type="GeneID" id="93357027"/>
<feature type="domain" description="ABC transporter" evidence="10">
    <location>
        <begin position="40"/>
        <end position="276"/>
    </location>
</feature>
<protein>
    <submittedName>
        <fullName evidence="11">Iron complex transport system ATP-binding protein</fullName>
    </submittedName>
</protein>
<proteinExistence type="predicted"/>
<evidence type="ECO:0000313" key="12">
    <source>
        <dbReference type="Proteomes" id="UP000530850"/>
    </source>
</evidence>
<evidence type="ECO:0000256" key="8">
    <source>
        <dbReference type="ARBA" id="ARBA00023065"/>
    </source>
</evidence>
<evidence type="ECO:0000256" key="1">
    <source>
        <dbReference type="ARBA" id="ARBA00004202"/>
    </source>
</evidence>
<dbReference type="SMART" id="SM00382">
    <property type="entry name" value="AAA"/>
    <property type="match status" value="1"/>
</dbReference>
<evidence type="ECO:0000256" key="5">
    <source>
        <dbReference type="ARBA" id="ARBA00022741"/>
    </source>
</evidence>
<evidence type="ECO:0000256" key="2">
    <source>
        <dbReference type="ARBA" id="ARBA00022448"/>
    </source>
</evidence>
<dbReference type="AlphaFoldDB" id="A0A7W5D2F0"/>
<dbReference type="PROSITE" id="PS50893">
    <property type="entry name" value="ABC_TRANSPORTER_2"/>
    <property type="match status" value="1"/>
</dbReference>
<dbReference type="Gene3D" id="3.40.50.300">
    <property type="entry name" value="P-loop containing nucleotide triphosphate hydrolases"/>
    <property type="match status" value="1"/>
</dbReference>
<dbReference type="Proteomes" id="UP000530850">
    <property type="component" value="Unassembled WGS sequence"/>
</dbReference>
<dbReference type="InterPro" id="IPR017871">
    <property type="entry name" value="ABC_transporter-like_CS"/>
</dbReference>
<gene>
    <name evidence="11" type="ORF">FHR31_001469</name>
</gene>
<evidence type="ECO:0000256" key="7">
    <source>
        <dbReference type="ARBA" id="ARBA00023004"/>
    </source>
</evidence>
<dbReference type="InterPro" id="IPR003593">
    <property type="entry name" value="AAA+_ATPase"/>
</dbReference>
<organism evidence="11 12">
    <name type="scientific">Parvibacter caecicola</name>
    <dbReference type="NCBI Taxonomy" id="747645"/>
    <lineage>
        <taxon>Bacteria</taxon>
        <taxon>Bacillati</taxon>
        <taxon>Actinomycetota</taxon>
        <taxon>Coriobacteriia</taxon>
        <taxon>Coriobacteriales</taxon>
        <taxon>Coriobacteriaceae</taxon>
        <taxon>Parvibacter</taxon>
    </lineage>
</organism>
<accession>A0A7W5D2F0</accession>
<evidence type="ECO:0000313" key="11">
    <source>
        <dbReference type="EMBL" id="MBB3171649.1"/>
    </source>
</evidence>
<keyword evidence="9" id="KW-0472">Membrane</keyword>
<dbReference type="PROSITE" id="PS00211">
    <property type="entry name" value="ABC_TRANSPORTER_1"/>
    <property type="match status" value="1"/>
</dbReference>
<evidence type="ECO:0000256" key="4">
    <source>
        <dbReference type="ARBA" id="ARBA00022496"/>
    </source>
</evidence>
<dbReference type="SUPFAM" id="SSF52540">
    <property type="entry name" value="P-loop containing nucleoside triphosphate hydrolases"/>
    <property type="match status" value="1"/>
</dbReference>
<keyword evidence="8" id="KW-0406">Ion transport</keyword>
<evidence type="ECO:0000256" key="3">
    <source>
        <dbReference type="ARBA" id="ARBA00022475"/>
    </source>
</evidence>
<dbReference type="EMBL" id="JACHYA010000004">
    <property type="protein sequence ID" value="MBB3171649.1"/>
    <property type="molecule type" value="Genomic_DNA"/>
</dbReference>
<keyword evidence="5" id="KW-0547">Nucleotide-binding</keyword>
<dbReference type="FunFam" id="3.40.50.300:FF:000134">
    <property type="entry name" value="Iron-enterobactin ABC transporter ATP-binding protein"/>
    <property type="match status" value="1"/>
</dbReference>
<dbReference type="GO" id="GO:0005524">
    <property type="term" value="F:ATP binding"/>
    <property type="evidence" value="ECO:0007669"/>
    <property type="project" value="UniProtKB-KW"/>
</dbReference>
<dbReference type="InterPro" id="IPR003439">
    <property type="entry name" value="ABC_transporter-like_ATP-bd"/>
</dbReference>
<dbReference type="GO" id="GO:0005886">
    <property type="term" value="C:plasma membrane"/>
    <property type="evidence" value="ECO:0007669"/>
    <property type="project" value="UniProtKB-SubCell"/>
</dbReference>
<keyword evidence="6 11" id="KW-0067">ATP-binding</keyword>
<evidence type="ECO:0000259" key="10">
    <source>
        <dbReference type="PROSITE" id="PS50893"/>
    </source>
</evidence>
<reference evidence="11 12" key="1">
    <citation type="submission" date="2020-08" db="EMBL/GenBank/DDBJ databases">
        <title>Sequencing the genomes of 1000 actinobacteria strains.</title>
        <authorList>
            <person name="Klenk H.-P."/>
        </authorList>
    </citation>
    <scope>NUCLEOTIDE SEQUENCE [LARGE SCALE GENOMIC DNA]</scope>
    <source>
        <strain evidence="11 12">DSM 22242</strain>
    </source>
</reference>
<dbReference type="CDD" id="cd03214">
    <property type="entry name" value="ABC_Iron-Siderophores_B12_Hemin"/>
    <property type="match status" value="1"/>
</dbReference>
<evidence type="ECO:0000256" key="9">
    <source>
        <dbReference type="ARBA" id="ARBA00023136"/>
    </source>
</evidence>
<dbReference type="GO" id="GO:0016887">
    <property type="term" value="F:ATP hydrolysis activity"/>
    <property type="evidence" value="ECO:0007669"/>
    <property type="project" value="InterPro"/>
</dbReference>
<keyword evidence="2" id="KW-0813">Transport</keyword>
<dbReference type="InterPro" id="IPR051535">
    <property type="entry name" value="Siderophore_ABC-ATPase"/>
</dbReference>
<name>A0A7W5D2F0_9ACTN</name>
<dbReference type="PANTHER" id="PTHR42771:SF2">
    <property type="entry name" value="IRON(3+)-HYDROXAMATE IMPORT ATP-BINDING PROTEIN FHUC"/>
    <property type="match status" value="1"/>
</dbReference>
<keyword evidence="3" id="KW-1003">Cell membrane</keyword>